<feature type="transmembrane region" description="Helical" evidence="1">
    <location>
        <begin position="86"/>
        <end position="108"/>
    </location>
</feature>
<dbReference type="EMBL" id="CAMPGE010024836">
    <property type="protein sequence ID" value="CAI2382654.1"/>
    <property type="molecule type" value="Genomic_DNA"/>
</dbReference>
<feature type="transmembrane region" description="Helical" evidence="1">
    <location>
        <begin position="52"/>
        <end position="74"/>
    </location>
</feature>
<evidence type="ECO:0000313" key="3">
    <source>
        <dbReference type="Proteomes" id="UP001295684"/>
    </source>
</evidence>
<keyword evidence="1" id="KW-0472">Membrane</keyword>
<protein>
    <submittedName>
        <fullName evidence="2">Uncharacterized protein</fullName>
    </submittedName>
</protein>
<gene>
    <name evidence="2" type="ORF">ECRASSUSDP1_LOCUS24133</name>
</gene>
<sequence length="130" mass="15280">MSDPLEVVFELLLLCIIEIRDYRCGMYSLWPLFCIIAWSLTLCLASSPCKDTCLLIISPIINVLLTLFGFIAVFTRWDCMSHNYKYLAYIVYILVCLFFLCLHVALYIQYAKDKRKRDNDQSELAQRFLE</sequence>
<organism evidence="2 3">
    <name type="scientific">Euplotes crassus</name>
    <dbReference type="NCBI Taxonomy" id="5936"/>
    <lineage>
        <taxon>Eukaryota</taxon>
        <taxon>Sar</taxon>
        <taxon>Alveolata</taxon>
        <taxon>Ciliophora</taxon>
        <taxon>Intramacronucleata</taxon>
        <taxon>Spirotrichea</taxon>
        <taxon>Hypotrichia</taxon>
        <taxon>Euplotida</taxon>
        <taxon>Euplotidae</taxon>
        <taxon>Moneuplotes</taxon>
    </lineage>
</organism>
<keyword evidence="1" id="KW-1133">Transmembrane helix</keyword>
<evidence type="ECO:0000256" key="1">
    <source>
        <dbReference type="SAM" id="Phobius"/>
    </source>
</evidence>
<keyword evidence="3" id="KW-1185">Reference proteome</keyword>
<reference evidence="2" key="1">
    <citation type="submission" date="2023-07" db="EMBL/GenBank/DDBJ databases">
        <authorList>
            <consortium name="AG Swart"/>
            <person name="Singh M."/>
            <person name="Singh A."/>
            <person name="Seah K."/>
            <person name="Emmerich C."/>
        </authorList>
    </citation>
    <scope>NUCLEOTIDE SEQUENCE</scope>
    <source>
        <strain evidence="2">DP1</strain>
    </source>
</reference>
<dbReference type="AlphaFoldDB" id="A0AAD2D623"/>
<dbReference type="Proteomes" id="UP001295684">
    <property type="component" value="Unassembled WGS sequence"/>
</dbReference>
<proteinExistence type="predicted"/>
<keyword evidence="1" id="KW-0812">Transmembrane</keyword>
<name>A0AAD2D623_EUPCR</name>
<evidence type="ECO:0000313" key="2">
    <source>
        <dbReference type="EMBL" id="CAI2382654.1"/>
    </source>
</evidence>
<feature type="transmembrane region" description="Helical" evidence="1">
    <location>
        <begin position="27"/>
        <end position="45"/>
    </location>
</feature>
<accession>A0AAD2D623</accession>
<comment type="caution">
    <text evidence="2">The sequence shown here is derived from an EMBL/GenBank/DDBJ whole genome shotgun (WGS) entry which is preliminary data.</text>
</comment>